<comment type="caution">
    <text evidence="16">The sequence shown here is derived from an EMBL/GenBank/DDBJ whole genome shotgun (WGS) entry which is preliminary data.</text>
</comment>
<evidence type="ECO:0000256" key="7">
    <source>
        <dbReference type="ARBA" id="ARBA00022763"/>
    </source>
</evidence>
<dbReference type="InterPro" id="IPR041006">
    <property type="entry name" value="Morc_S5"/>
</dbReference>
<accession>A0ABQ8E1M1</accession>
<keyword evidence="17" id="KW-1185">Reference proteome</keyword>
<keyword evidence="10" id="KW-0943">RNA-mediated gene silencing</keyword>
<evidence type="ECO:0000256" key="1">
    <source>
        <dbReference type="ARBA" id="ARBA00001936"/>
    </source>
</evidence>
<evidence type="ECO:0000256" key="9">
    <source>
        <dbReference type="ARBA" id="ARBA00023054"/>
    </source>
</evidence>
<sequence length="682" mass="76995">MDTDVKPETIPPYIPRDDTVTLIDLCSSDESDVEEHVAERRYNSVNSVGAKRGRDTSSALDRENVKRGAVENELAVVLPPEGFDQPVPPVNMTHTFPADPCNAFSQMPAAGVSSSGRVGSCKQFWKAGDYEGAPGGNWDLSSGGFDHVRVHPKFLHSNATSHKWALGAFAELLDNALDEVASGATYVNVDMLENKKEGNRMLLIEDNGGGMDPEKMRQCMSLGYSAKSKLANTIGQYGNGFKTSTMRLGADVIVFSRCPGKNGKSSTQSIGLLSYTFLRSTGKEDIVVPMFGLMKNCGTRIIIYNLWEDDHGLLELDFDADPHDIQLRGVNRDEKNIKMAAQFPNSRHFLTFKHSLRSYVSILYLRIPPAFRIILRGKDVEHHNVVNDMMQTEQITYRPQYGADTYVKDSNMSAVVVLGFVKDAKHHVDVQGFNVYHKNRLIKVFLLLNMILRPLLDWTSYSHVLVSNLFHQPFWRIWNAAGSDGRGVIGVLEANFVEPAHDKQGFERTTVLSRLETRLVQMQKIYWSTNCHKIGYAPRRYKPVNGYSHRDTSPENDPEGSAPSGIKTRASDKFYSGSYPSYHRGDNGVPGKDSSLYLQEELRREKERSKALEDEVNIAREKIEEMSKEQENLIEIFTEERDRRDGEEENLRKKLEEASNTIEELLNKIRKLEDSKGSSWRR</sequence>
<comment type="cofactor">
    <cofactor evidence="1">
        <name>Mn(2+)</name>
        <dbReference type="ChEBI" id="CHEBI:29035"/>
    </cofactor>
</comment>
<name>A0ABQ8E1M1_BRANA</name>
<keyword evidence="12" id="KW-0539">Nucleus</keyword>
<dbReference type="PANTHER" id="PTHR23336:SF78">
    <property type="entry name" value="PROTEIN MICRORCHIDIA 7"/>
    <property type="match status" value="1"/>
</dbReference>
<evidence type="ECO:0000256" key="3">
    <source>
        <dbReference type="ARBA" id="ARBA00004123"/>
    </source>
</evidence>
<dbReference type="EMBL" id="JAGKQM010000003">
    <property type="protein sequence ID" value="KAH0935521.1"/>
    <property type="molecule type" value="Genomic_DNA"/>
</dbReference>
<keyword evidence="5" id="KW-0540">Nuclease</keyword>
<dbReference type="PANTHER" id="PTHR23336">
    <property type="entry name" value="ZINC FINGER CW-TYPE COILED-COIL DOMAIN PROTEIN 3"/>
    <property type="match status" value="1"/>
</dbReference>
<evidence type="ECO:0000259" key="15">
    <source>
        <dbReference type="Pfam" id="PF17942"/>
    </source>
</evidence>
<keyword evidence="11" id="KW-0234">DNA repair</keyword>
<comment type="subcellular location">
    <subcellularLocation>
        <location evidence="3">Nucleus</location>
    </subcellularLocation>
</comment>
<dbReference type="SUPFAM" id="SSF55874">
    <property type="entry name" value="ATPase domain of HSP90 chaperone/DNA topoisomerase II/histidine kinase"/>
    <property type="match status" value="1"/>
</dbReference>
<evidence type="ECO:0000256" key="13">
    <source>
        <dbReference type="SAM" id="Coils"/>
    </source>
</evidence>
<evidence type="ECO:0000256" key="5">
    <source>
        <dbReference type="ARBA" id="ARBA00022722"/>
    </source>
</evidence>
<evidence type="ECO:0000256" key="10">
    <source>
        <dbReference type="ARBA" id="ARBA00023158"/>
    </source>
</evidence>
<evidence type="ECO:0000256" key="12">
    <source>
        <dbReference type="ARBA" id="ARBA00023242"/>
    </source>
</evidence>
<evidence type="ECO:0000256" key="11">
    <source>
        <dbReference type="ARBA" id="ARBA00023204"/>
    </source>
</evidence>
<gene>
    <name evidence="16" type="ORF">HID58_012638</name>
</gene>
<reference evidence="16 17" key="1">
    <citation type="submission" date="2021-05" db="EMBL/GenBank/DDBJ databases">
        <title>Genome Assembly of Synthetic Allotetraploid Brassica napus Reveals Homoeologous Exchanges between Subgenomes.</title>
        <authorList>
            <person name="Davis J.T."/>
        </authorList>
    </citation>
    <scope>NUCLEOTIDE SEQUENCE [LARGE SCALE GENOMIC DNA]</scope>
    <source>
        <strain evidence="17">cv. Da-Ae</strain>
        <tissue evidence="16">Seedling</tissue>
    </source>
</reference>
<dbReference type="InterPro" id="IPR036890">
    <property type="entry name" value="HATPase_C_sf"/>
</dbReference>
<comment type="similarity">
    <text evidence="4">Belongs to the MORC ATPase protein family.</text>
</comment>
<evidence type="ECO:0000256" key="4">
    <source>
        <dbReference type="ARBA" id="ARBA00007845"/>
    </source>
</evidence>
<evidence type="ECO:0000256" key="8">
    <source>
        <dbReference type="ARBA" id="ARBA00022853"/>
    </source>
</evidence>
<keyword evidence="6" id="KW-0255">Endonuclease</keyword>
<protein>
    <recommendedName>
        <fullName evidence="15">Morc S5 domain-containing protein</fullName>
    </recommendedName>
</protein>
<evidence type="ECO:0000313" key="17">
    <source>
        <dbReference type="Proteomes" id="UP000824890"/>
    </source>
</evidence>
<keyword evidence="9 13" id="KW-0175">Coiled coil</keyword>
<keyword evidence="8" id="KW-0156">Chromatin regulator</keyword>
<dbReference type="Pfam" id="PF13589">
    <property type="entry name" value="HATPase_c_3"/>
    <property type="match status" value="1"/>
</dbReference>
<evidence type="ECO:0000256" key="14">
    <source>
        <dbReference type="SAM" id="MobiDB-lite"/>
    </source>
</evidence>
<keyword evidence="7" id="KW-0227">DNA damage</keyword>
<feature type="domain" description="Morc S5" evidence="15">
    <location>
        <begin position="354"/>
        <end position="446"/>
    </location>
</feature>
<dbReference type="Proteomes" id="UP000824890">
    <property type="component" value="Unassembled WGS sequence"/>
</dbReference>
<feature type="region of interest" description="Disordered" evidence="14">
    <location>
        <begin position="545"/>
        <end position="593"/>
    </location>
</feature>
<organism evidence="16 17">
    <name type="scientific">Brassica napus</name>
    <name type="common">Rape</name>
    <dbReference type="NCBI Taxonomy" id="3708"/>
    <lineage>
        <taxon>Eukaryota</taxon>
        <taxon>Viridiplantae</taxon>
        <taxon>Streptophyta</taxon>
        <taxon>Embryophyta</taxon>
        <taxon>Tracheophyta</taxon>
        <taxon>Spermatophyta</taxon>
        <taxon>Magnoliopsida</taxon>
        <taxon>eudicotyledons</taxon>
        <taxon>Gunneridae</taxon>
        <taxon>Pentapetalae</taxon>
        <taxon>rosids</taxon>
        <taxon>malvids</taxon>
        <taxon>Brassicales</taxon>
        <taxon>Brassicaceae</taxon>
        <taxon>Brassiceae</taxon>
        <taxon>Brassica</taxon>
    </lineage>
</organism>
<dbReference type="Pfam" id="PF17942">
    <property type="entry name" value="Morc6_S5"/>
    <property type="match status" value="2"/>
</dbReference>
<feature type="domain" description="Morc S5" evidence="15">
    <location>
        <begin position="470"/>
        <end position="527"/>
    </location>
</feature>
<dbReference type="InterPro" id="IPR045261">
    <property type="entry name" value="MORC_ATPase"/>
</dbReference>
<evidence type="ECO:0000256" key="2">
    <source>
        <dbReference type="ARBA" id="ARBA00001946"/>
    </source>
</evidence>
<keyword evidence="6" id="KW-0378">Hydrolase</keyword>
<evidence type="ECO:0000256" key="6">
    <source>
        <dbReference type="ARBA" id="ARBA00022759"/>
    </source>
</evidence>
<dbReference type="Gene3D" id="3.30.565.10">
    <property type="entry name" value="Histidine kinase-like ATPase, C-terminal domain"/>
    <property type="match status" value="1"/>
</dbReference>
<proteinExistence type="inferred from homology"/>
<comment type="cofactor">
    <cofactor evidence="2">
        <name>Mg(2+)</name>
        <dbReference type="ChEBI" id="CHEBI:18420"/>
    </cofactor>
</comment>
<evidence type="ECO:0000313" key="16">
    <source>
        <dbReference type="EMBL" id="KAH0935521.1"/>
    </source>
</evidence>
<feature type="coiled-coil region" evidence="13">
    <location>
        <begin position="595"/>
        <end position="675"/>
    </location>
</feature>